<evidence type="ECO:0000313" key="3">
    <source>
        <dbReference type="Proteomes" id="UP000016088"/>
    </source>
</evidence>
<protein>
    <submittedName>
        <fullName evidence="2">Uncharacterized protein</fullName>
    </submittedName>
</protein>
<dbReference type="RefSeq" id="XP_013018952.1">
    <property type="nucleotide sequence ID" value="XM_013163498.1"/>
</dbReference>
<dbReference type="Proteomes" id="UP000016088">
    <property type="component" value="Unassembled WGS sequence"/>
</dbReference>
<organism evidence="2 3">
    <name type="scientific">Schizosaccharomyces octosporus (strain yFS286)</name>
    <name type="common">Fission yeast</name>
    <name type="synonym">Octosporomyces octosporus</name>
    <dbReference type="NCBI Taxonomy" id="483514"/>
    <lineage>
        <taxon>Eukaryota</taxon>
        <taxon>Fungi</taxon>
        <taxon>Dikarya</taxon>
        <taxon>Ascomycota</taxon>
        <taxon>Taphrinomycotina</taxon>
        <taxon>Schizosaccharomycetes</taxon>
        <taxon>Schizosaccharomycetales</taxon>
        <taxon>Schizosaccharomycetaceae</taxon>
        <taxon>Schizosaccharomyces</taxon>
    </lineage>
</organism>
<dbReference type="InterPro" id="IPR010916">
    <property type="entry name" value="TonB_box_CS"/>
</dbReference>
<reference evidence="2 3" key="1">
    <citation type="journal article" date="2011" name="Science">
        <title>Comparative functional genomics of the fission yeasts.</title>
        <authorList>
            <person name="Rhind N."/>
            <person name="Chen Z."/>
            <person name="Yassour M."/>
            <person name="Thompson D.A."/>
            <person name="Haas B.J."/>
            <person name="Habib N."/>
            <person name="Wapinski I."/>
            <person name="Roy S."/>
            <person name="Lin M.F."/>
            <person name="Heiman D.I."/>
            <person name="Young S.K."/>
            <person name="Furuya K."/>
            <person name="Guo Y."/>
            <person name="Pidoux A."/>
            <person name="Chen H.M."/>
            <person name="Robbertse B."/>
            <person name="Goldberg J.M."/>
            <person name="Aoki K."/>
            <person name="Bayne E.H."/>
            <person name="Berlin A.M."/>
            <person name="Desjardins C.A."/>
            <person name="Dobbs E."/>
            <person name="Dukaj L."/>
            <person name="Fan L."/>
            <person name="FitzGerald M.G."/>
            <person name="French C."/>
            <person name="Gujja S."/>
            <person name="Hansen K."/>
            <person name="Keifenheim D."/>
            <person name="Levin J.Z."/>
            <person name="Mosher R.A."/>
            <person name="Mueller C.A."/>
            <person name="Pfiffner J."/>
            <person name="Priest M."/>
            <person name="Russ C."/>
            <person name="Smialowska A."/>
            <person name="Swoboda P."/>
            <person name="Sykes S.M."/>
            <person name="Vaughn M."/>
            <person name="Vengrova S."/>
            <person name="Yoder R."/>
            <person name="Zeng Q."/>
            <person name="Allshire R."/>
            <person name="Baulcombe D."/>
            <person name="Birren B.W."/>
            <person name="Brown W."/>
            <person name="Ekwall K."/>
            <person name="Kellis M."/>
            <person name="Leatherwood J."/>
            <person name="Levin H."/>
            <person name="Margalit H."/>
            <person name="Martienssen R."/>
            <person name="Nieduszynski C.A."/>
            <person name="Spatafora J.W."/>
            <person name="Friedman N."/>
            <person name="Dalgaard J.Z."/>
            <person name="Baumann P."/>
            <person name="Niki H."/>
            <person name="Regev A."/>
            <person name="Nusbaum C."/>
        </authorList>
    </citation>
    <scope>NUCLEOTIDE SEQUENCE [LARGE SCALE GENOMIC DNA]</scope>
    <source>
        <strain evidence="3">yFS286</strain>
    </source>
</reference>
<dbReference type="AlphaFoldDB" id="S9PZC9"/>
<dbReference type="GeneID" id="25030062"/>
<feature type="signal peptide" evidence="1">
    <location>
        <begin position="1"/>
        <end position="23"/>
    </location>
</feature>
<keyword evidence="1" id="KW-0732">Signal</keyword>
<evidence type="ECO:0000256" key="1">
    <source>
        <dbReference type="SAM" id="SignalP"/>
    </source>
</evidence>
<dbReference type="HOGENOM" id="CLU_1661811_0_0_1"/>
<proteinExistence type="predicted"/>
<dbReference type="VEuPathDB" id="FungiDB:SOCG_01078"/>
<accession>S9PZC9</accession>
<gene>
    <name evidence="2" type="ORF">SOCG_01078</name>
</gene>
<name>S9PZC9_SCHOY</name>
<dbReference type="PROSITE" id="PS00430">
    <property type="entry name" value="TONB_DEPENDENT_REC_1"/>
    <property type="match status" value="1"/>
</dbReference>
<sequence length="168" mass="17100">MLFARSFLQSLLAVAFFALPSLADPSSSSSITVSDSADISSSTSASPTAPATTTVYLVRTVDSQNSPLAQPPVTVYNVLKPDTVTVTASPTAHAKRSISFNETLDHSSIASPSPSVSTPIYSAVVHVPSNGAHPPFATSNPLINSPASYNTSAPASTIGSSSAVSFTA</sequence>
<keyword evidence="3" id="KW-1185">Reference proteome</keyword>
<dbReference type="OrthoDB" id="5421626at2759"/>
<feature type="chain" id="PRO_5004567702" evidence="1">
    <location>
        <begin position="24"/>
        <end position="168"/>
    </location>
</feature>
<dbReference type="EMBL" id="KE503207">
    <property type="protein sequence ID" value="EPX73327.1"/>
    <property type="molecule type" value="Genomic_DNA"/>
</dbReference>
<evidence type="ECO:0000313" key="2">
    <source>
        <dbReference type="EMBL" id="EPX73327.1"/>
    </source>
</evidence>